<evidence type="ECO:0000259" key="2">
    <source>
        <dbReference type="Pfam" id="PF01323"/>
    </source>
</evidence>
<dbReference type="InterPro" id="IPR001853">
    <property type="entry name" value="DSBA-like_thioredoxin_dom"/>
</dbReference>
<accession>A0ABW7D091</accession>
<dbReference type="SUPFAM" id="SSF52833">
    <property type="entry name" value="Thioredoxin-like"/>
    <property type="match status" value="1"/>
</dbReference>
<dbReference type="InterPro" id="IPR014440">
    <property type="entry name" value="HCCAis_GSTk"/>
</dbReference>
<comment type="caution">
    <text evidence="3">The sequence shown here is derived from an EMBL/GenBank/DDBJ whole genome shotgun (WGS) entry which is preliminary data.</text>
</comment>
<dbReference type="PANTHER" id="PTHR42943:SF2">
    <property type="entry name" value="GLUTATHIONE S-TRANSFERASE KAPPA 1"/>
    <property type="match status" value="1"/>
</dbReference>
<keyword evidence="4" id="KW-1185">Reference proteome</keyword>
<evidence type="ECO:0000256" key="1">
    <source>
        <dbReference type="PIRNR" id="PIRNR006386"/>
    </source>
</evidence>
<dbReference type="InterPro" id="IPR036249">
    <property type="entry name" value="Thioredoxin-like_sf"/>
</dbReference>
<name>A0ABW7D091_9GAMM</name>
<evidence type="ECO:0000313" key="3">
    <source>
        <dbReference type="EMBL" id="MFG6110560.1"/>
    </source>
</evidence>
<dbReference type="InterPro" id="IPR051924">
    <property type="entry name" value="GST_Kappa/NadH"/>
</dbReference>
<dbReference type="Gene3D" id="3.40.30.10">
    <property type="entry name" value="Glutaredoxin"/>
    <property type="match status" value="1"/>
</dbReference>
<dbReference type="EC" id="5.99.1.4" evidence="1"/>
<dbReference type="Pfam" id="PF01323">
    <property type="entry name" value="DSBA"/>
    <property type="match status" value="1"/>
</dbReference>
<comment type="similarity">
    <text evidence="1">Belongs to the GST superfamily. NadH family.</text>
</comment>
<dbReference type="Proteomes" id="UP001605261">
    <property type="component" value="Unassembled WGS sequence"/>
</dbReference>
<sequence>MALRWYFDFVSPFAYLHWQQLKALPQFEQIIPVPIALGAVLHHLGNLGPAEIPAKRRFTYRQVLWQAQQQAVPLRFPPGHPFNPLAALRLCLAAEASHRAVDILFNWIWRDGHAADSAAALALPGAMLDVADVAAAVSAPSVKEQLRQNTEAAISAGVFGVPTLSIDGELFWGNEAHGLIQAVLADPGMLQRGEWSRIDALPVAVERSRPSS</sequence>
<reference evidence="3 4" key="1">
    <citation type="submission" date="2024-09" db="EMBL/GenBank/DDBJ databases">
        <authorList>
            <consortium name="All-Russian atlas of soil microorganisms"/>
            <consortium name="as a basis for the search for new antimicrobial producers and enzymes with unique properties"/>
            <person name="Sokolova E.A."/>
            <person name="Voronina E.N."/>
        </authorList>
    </citation>
    <scope>NUCLEOTIDE SEQUENCE [LARGE SCALE GENOMIC DNA]</scope>
    <source>
        <strain evidence="3 4">AF-22b-331.1</strain>
    </source>
</reference>
<dbReference type="PANTHER" id="PTHR42943">
    <property type="entry name" value="GLUTATHIONE S-TRANSFERASE KAPPA"/>
    <property type="match status" value="1"/>
</dbReference>
<keyword evidence="1" id="KW-0413">Isomerase</keyword>
<dbReference type="RefSeq" id="WP_259207662.1">
    <property type="nucleotide sequence ID" value="NZ_JBHGCJ010000012.1"/>
</dbReference>
<feature type="domain" description="DSBA-like thioredoxin" evidence="2">
    <location>
        <begin position="4"/>
        <end position="177"/>
    </location>
</feature>
<protein>
    <recommendedName>
        <fullName evidence="1">2-hydroxychromene-2-carboxylate isomerase</fullName>
        <ecNumber evidence="1">5.99.1.4</ecNumber>
    </recommendedName>
</protein>
<proteinExistence type="inferred from homology"/>
<gene>
    <name evidence="3" type="ORF">ACEU0G_000437</name>
</gene>
<dbReference type="EMBL" id="JBHGCJ010000012">
    <property type="protein sequence ID" value="MFG6110560.1"/>
    <property type="molecule type" value="Genomic_DNA"/>
</dbReference>
<dbReference type="PIRSF" id="PIRSF006386">
    <property type="entry name" value="HCCAis_GSTk"/>
    <property type="match status" value="1"/>
</dbReference>
<comment type="catalytic activity">
    <reaction evidence="1">
        <text>2-hydroxychromene-2-carboxylate = (3E)-4-(2-hydroxyphenyl)-2-oxobut-3-enoate</text>
        <dbReference type="Rhea" id="RHEA:27401"/>
        <dbReference type="ChEBI" id="CHEBI:59350"/>
        <dbReference type="ChEBI" id="CHEBI:59353"/>
        <dbReference type="EC" id="5.99.1.4"/>
    </reaction>
</comment>
<organism evidence="3 4">
    <name type="scientific">Stenotrophomonas nematodicola</name>
    <dbReference type="NCBI Taxonomy" id="2656746"/>
    <lineage>
        <taxon>Bacteria</taxon>
        <taxon>Pseudomonadati</taxon>
        <taxon>Pseudomonadota</taxon>
        <taxon>Gammaproteobacteria</taxon>
        <taxon>Lysobacterales</taxon>
        <taxon>Lysobacteraceae</taxon>
        <taxon>Stenotrophomonas</taxon>
    </lineage>
</organism>
<evidence type="ECO:0000313" key="4">
    <source>
        <dbReference type="Proteomes" id="UP001605261"/>
    </source>
</evidence>